<name>A0A432ZBZ3_9GAMM</name>
<proteinExistence type="inferred from homology"/>
<comment type="caution">
    <text evidence="7">The sequence shown here is derived from an EMBL/GenBank/DDBJ whole genome shotgun (WGS) entry which is preliminary data.</text>
</comment>
<dbReference type="Proteomes" id="UP000287908">
    <property type="component" value="Unassembled WGS sequence"/>
</dbReference>
<dbReference type="GO" id="GO:0005886">
    <property type="term" value="C:plasma membrane"/>
    <property type="evidence" value="ECO:0007669"/>
    <property type="project" value="UniProtKB-SubCell"/>
</dbReference>
<evidence type="ECO:0000313" key="7">
    <source>
        <dbReference type="EMBL" id="RUO75487.1"/>
    </source>
</evidence>
<dbReference type="PANTHER" id="PTHR43701">
    <property type="entry name" value="MEMBRANE TRANSPORTER PROTEIN MJ0441-RELATED"/>
    <property type="match status" value="1"/>
</dbReference>
<feature type="transmembrane region" description="Helical" evidence="6">
    <location>
        <begin position="199"/>
        <end position="219"/>
    </location>
</feature>
<evidence type="ECO:0000256" key="5">
    <source>
        <dbReference type="ARBA" id="ARBA00023136"/>
    </source>
</evidence>
<dbReference type="Pfam" id="PF01925">
    <property type="entry name" value="TauE"/>
    <property type="match status" value="1"/>
</dbReference>
<organism evidence="7 8">
    <name type="scientific">Idiomarina seosinensis</name>
    <dbReference type="NCBI Taxonomy" id="281739"/>
    <lineage>
        <taxon>Bacteria</taxon>
        <taxon>Pseudomonadati</taxon>
        <taxon>Pseudomonadota</taxon>
        <taxon>Gammaproteobacteria</taxon>
        <taxon>Alteromonadales</taxon>
        <taxon>Idiomarinaceae</taxon>
        <taxon>Idiomarina</taxon>
    </lineage>
</organism>
<keyword evidence="6" id="KW-1003">Cell membrane</keyword>
<keyword evidence="5 6" id="KW-0472">Membrane</keyword>
<keyword evidence="3 6" id="KW-0812">Transmembrane</keyword>
<reference evidence="7 8" key="1">
    <citation type="journal article" date="2011" name="Front. Microbiol.">
        <title>Genomic signatures of strain selection and enhancement in Bacillus atrophaeus var. globigii, a historical biowarfare simulant.</title>
        <authorList>
            <person name="Gibbons H.S."/>
            <person name="Broomall S.M."/>
            <person name="McNew L.A."/>
            <person name="Daligault H."/>
            <person name="Chapman C."/>
            <person name="Bruce D."/>
            <person name="Karavis M."/>
            <person name="Krepps M."/>
            <person name="McGregor P.A."/>
            <person name="Hong C."/>
            <person name="Park K.H."/>
            <person name="Akmal A."/>
            <person name="Feldman A."/>
            <person name="Lin J.S."/>
            <person name="Chang W.E."/>
            <person name="Higgs B.W."/>
            <person name="Demirev P."/>
            <person name="Lindquist J."/>
            <person name="Liem A."/>
            <person name="Fochler E."/>
            <person name="Read T.D."/>
            <person name="Tapia R."/>
            <person name="Johnson S."/>
            <person name="Bishop-Lilly K.A."/>
            <person name="Detter C."/>
            <person name="Han C."/>
            <person name="Sozhamannan S."/>
            <person name="Rosenzweig C.N."/>
            <person name="Skowronski E.W."/>
        </authorList>
    </citation>
    <scope>NUCLEOTIDE SEQUENCE [LARGE SCALE GENOMIC DNA]</scope>
    <source>
        <strain evidence="7 8">CL-SP19</strain>
    </source>
</reference>
<sequence>MLAIIGAVIIGLSLGLFGSGGSILTVPVLMYLVDMPAAESIASSLLIVAGISLFGSIAYIRRQTVSWRHFWVFGIPGMIGTYGGAWFGTLVDSRWQLLTFALLMIVAAFLMWRSKPQPPAKVPSINYGKVMLEGLVVGIITGFVGVGGGFLIVPALVLLAGLSMPVAIGTSLLIIVIKSIAGFAKYYAVMSADDVQFNWLVITIMIAGGVLGSAFGSKIGRSLPKEKLQKGFAVFLVLMGVFVITKSVI</sequence>
<dbReference type="InterPro" id="IPR002781">
    <property type="entry name" value="TM_pro_TauE-like"/>
</dbReference>
<comment type="subcellular location">
    <subcellularLocation>
        <location evidence="6">Cell membrane</location>
        <topology evidence="6">Multi-pass membrane protein</topology>
    </subcellularLocation>
    <subcellularLocation>
        <location evidence="1">Membrane</location>
        <topology evidence="1">Multi-pass membrane protein</topology>
    </subcellularLocation>
</comment>
<evidence type="ECO:0000256" key="6">
    <source>
        <dbReference type="RuleBase" id="RU363041"/>
    </source>
</evidence>
<protein>
    <recommendedName>
        <fullName evidence="6">Probable membrane transporter protein</fullName>
    </recommendedName>
</protein>
<feature type="transmembrane region" description="Helical" evidence="6">
    <location>
        <begin position="231"/>
        <end position="248"/>
    </location>
</feature>
<dbReference type="AlphaFoldDB" id="A0A432ZBZ3"/>
<evidence type="ECO:0000256" key="3">
    <source>
        <dbReference type="ARBA" id="ARBA00022692"/>
    </source>
</evidence>
<dbReference type="PANTHER" id="PTHR43701:SF2">
    <property type="entry name" value="MEMBRANE TRANSPORTER PROTEIN YJNA-RELATED"/>
    <property type="match status" value="1"/>
</dbReference>
<comment type="similarity">
    <text evidence="2 6">Belongs to the 4-toluene sulfonate uptake permease (TSUP) (TC 2.A.102) family.</text>
</comment>
<dbReference type="OrthoDB" id="8559161at2"/>
<feature type="transmembrane region" description="Helical" evidence="6">
    <location>
        <begin position="134"/>
        <end position="160"/>
    </location>
</feature>
<evidence type="ECO:0000313" key="8">
    <source>
        <dbReference type="Proteomes" id="UP000287908"/>
    </source>
</evidence>
<gene>
    <name evidence="7" type="ORF">CWI81_09725</name>
</gene>
<dbReference type="EMBL" id="PIQF01000003">
    <property type="protein sequence ID" value="RUO75487.1"/>
    <property type="molecule type" value="Genomic_DNA"/>
</dbReference>
<accession>A0A432ZBZ3</accession>
<keyword evidence="4 6" id="KW-1133">Transmembrane helix</keyword>
<dbReference type="InterPro" id="IPR051598">
    <property type="entry name" value="TSUP/Inactive_protease-like"/>
</dbReference>
<keyword evidence="8" id="KW-1185">Reference proteome</keyword>
<feature type="transmembrane region" description="Helical" evidence="6">
    <location>
        <begin position="166"/>
        <end position="187"/>
    </location>
</feature>
<evidence type="ECO:0000256" key="4">
    <source>
        <dbReference type="ARBA" id="ARBA00022989"/>
    </source>
</evidence>
<feature type="transmembrane region" description="Helical" evidence="6">
    <location>
        <begin position="41"/>
        <end position="59"/>
    </location>
</feature>
<feature type="transmembrane region" description="Helical" evidence="6">
    <location>
        <begin position="95"/>
        <end position="113"/>
    </location>
</feature>
<evidence type="ECO:0000256" key="1">
    <source>
        <dbReference type="ARBA" id="ARBA00004141"/>
    </source>
</evidence>
<feature type="transmembrane region" description="Helical" evidence="6">
    <location>
        <begin position="71"/>
        <end position="89"/>
    </location>
</feature>
<evidence type="ECO:0000256" key="2">
    <source>
        <dbReference type="ARBA" id="ARBA00009142"/>
    </source>
</evidence>